<feature type="transmembrane region" description="Helical" evidence="5">
    <location>
        <begin position="168"/>
        <end position="194"/>
    </location>
</feature>
<sequence>MAMSTSRLVSQIITATEIVFFNIFGVFGNVNFIVLTMKNKSLKSNSSYLQCALCFCHIICLLFELPNAGLSFSGVQWRRYECFSVISIYIFFICAQAVIIQMMTLDIFIIIYFPAFYRSIATWKYLTAMLVYPAIYSGIVVVWGFIAMDDELLMFCNPPLSLEPTVSRFWTLSNVIINTITLVMFLTLMVIFYYKGKQQKSNTKKVMQRLKVSILFFICTWYMGLLICDMSVAVGFTGETLILLLTHAVFFVLISYTQFFYVVIWRSPEYRNKFLEMWSFIPCCKRLRARFAETSKDFVTVFSQANSLTTKT</sequence>
<evidence type="ECO:0000256" key="5">
    <source>
        <dbReference type="SAM" id="Phobius"/>
    </source>
</evidence>
<dbReference type="InterPro" id="IPR000276">
    <property type="entry name" value="GPCR_Rhodpsn"/>
</dbReference>
<evidence type="ECO:0000313" key="8">
    <source>
        <dbReference type="Proteomes" id="UP000005237"/>
    </source>
</evidence>
<reference evidence="7" key="2">
    <citation type="submission" date="2022-06" db="UniProtKB">
        <authorList>
            <consortium name="EnsemblMetazoa"/>
        </authorList>
    </citation>
    <scope>IDENTIFICATION</scope>
    <source>
        <strain evidence="7">DF5081</strain>
    </source>
</reference>
<dbReference type="EnsemblMetazoa" id="CJA00050.1">
    <property type="protein sequence ID" value="CJA00050.1"/>
    <property type="gene ID" value="WBGene00119254"/>
</dbReference>
<dbReference type="OMA" id="MMSNLVF"/>
<keyword evidence="3 5" id="KW-1133">Transmembrane helix</keyword>
<dbReference type="InterPro" id="IPR019424">
    <property type="entry name" value="7TM_GPCR_Srsx"/>
</dbReference>
<keyword evidence="2 5" id="KW-0812">Transmembrane</keyword>
<evidence type="ECO:0000259" key="6">
    <source>
        <dbReference type="PROSITE" id="PS50262"/>
    </source>
</evidence>
<evidence type="ECO:0000256" key="4">
    <source>
        <dbReference type="ARBA" id="ARBA00023136"/>
    </source>
</evidence>
<dbReference type="InterPro" id="IPR047130">
    <property type="entry name" value="7TM_GPCR_Srsx_nematod"/>
</dbReference>
<feature type="transmembrane region" description="Helical" evidence="5">
    <location>
        <begin position="47"/>
        <end position="66"/>
    </location>
</feature>
<dbReference type="PANTHER" id="PTHR23360:SF37">
    <property type="entry name" value="G-PROTEIN COUPLED RECEPTORS FAMILY 1 PROFILE DOMAIN-CONTAINING PROTEIN"/>
    <property type="match status" value="1"/>
</dbReference>
<feature type="transmembrane region" description="Helical" evidence="5">
    <location>
        <begin position="242"/>
        <end position="264"/>
    </location>
</feature>
<dbReference type="PANTHER" id="PTHR23360">
    <property type="entry name" value="G-PROTEIN COUPLED RECEPTORS FAMILY 1 PROFILE DOMAIN-CONTAINING PROTEIN-RELATED"/>
    <property type="match status" value="1"/>
</dbReference>
<feature type="transmembrane region" description="Helical" evidence="5">
    <location>
        <begin position="214"/>
        <end position="236"/>
    </location>
</feature>
<dbReference type="Pfam" id="PF10320">
    <property type="entry name" value="7TM_GPCR_Srsx"/>
    <property type="match status" value="1"/>
</dbReference>
<comment type="subcellular location">
    <subcellularLocation>
        <location evidence="1">Membrane</location>
    </subcellularLocation>
</comment>
<feature type="transmembrane region" description="Helical" evidence="5">
    <location>
        <begin position="125"/>
        <end position="148"/>
    </location>
</feature>
<dbReference type="GO" id="GO:0016020">
    <property type="term" value="C:membrane"/>
    <property type="evidence" value="ECO:0007669"/>
    <property type="project" value="UniProtKB-SubCell"/>
</dbReference>
<dbReference type="SMART" id="SM01381">
    <property type="entry name" value="7TM_GPCR_Srsx"/>
    <property type="match status" value="1"/>
</dbReference>
<protein>
    <submittedName>
        <fullName evidence="7">G_PROTEIN_RECEP_F1_2 domain-containing protein</fullName>
    </submittedName>
</protein>
<dbReference type="Proteomes" id="UP000005237">
    <property type="component" value="Unassembled WGS sequence"/>
</dbReference>
<organism evidence="7 8">
    <name type="scientific">Caenorhabditis japonica</name>
    <dbReference type="NCBI Taxonomy" id="281687"/>
    <lineage>
        <taxon>Eukaryota</taxon>
        <taxon>Metazoa</taxon>
        <taxon>Ecdysozoa</taxon>
        <taxon>Nematoda</taxon>
        <taxon>Chromadorea</taxon>
        <taxon>Rhabditida</taxon>
        <taxon>Rhabditina</taxon>
        <taxon>Rhabditomorpha</taxon>
        <taxon>Rhabditoidea</taxon>
        <taxon>Rhabditidae</taxon>
        <taxon>Peloderinae</taxon>
        <taxon>Caenorhabditis</taxon>
    </lineage>
</organism>
<feature type="transmembrane region" description="Helical" evidence="5">
    <location>
        <begin position="86"/>
        <end position="113"/>
    </location>
</feature>
<proteinExistence type="predicted"/>
<accession>A0A8R1HGT0</accession>
<evidence type="ECO:0000313" key="7">
    <source>
        <dbReference type="EnsemblMetazoa" id="CJA00050.1"/>
    </source>
</evidence>
<feature type="domain" description="G-protein coupled receptors family 1 profile" evidence="6">
    <location>
        <begin position="28"/>
        <end position="265"/>
    </location>
</feature>
<dbReference type="InterPro" id="IPR017452">
    <property type="entry name" value="GPCR_Rhodpsn_7TM"/>
</dbReference>
<evidence type="ECO:0000256" key="2">
    <source>
        <dbReference type="ARBA" id="ARBA00022692"/>
    </source>
</evidence>
<dbReference type="SUPFAM" id="SSF81321">
    <property type="entry name" value="Family A G protein-coupled receptor-like"/>
    <property type="match status" value="1"/>
</dbReference>
<dbReference type="AlphaFoldDB" id="A0A8R1HGT0"/>
<evidence type="ECO:0000256" key="1">
    <source>
        <dbReference type="ARBA" id="ARBA00004370"/>
    </source>
</evidence>
<keyword evidence="8" id="KW-1185">Reference proteome</keyword>
<feature type="transmembrane region" description="Helical" evidence="5">
    <location>
        <begin position="12"/>
        <end position="35"/>
    </location>
</feature>
<dbReference type="PROSITE" id="PS50262">
    <property type="entry name" value="G_PROTEIN_RECEP_F1_2"/>
    <property type="match status" value="1"/>
</dbReference>
<dbReference type="Gene3D" id="1.20.1070.10">
    <property type="entry name" value="Rhodopsin 7-helix transmembrane proteins"/>
    <property type="match status" value="1"/>
</dbReference>
<evidence type="ECO:0000256" key="3">
    <source>
        <dbReference type="ARBA" id="ARBA00022989"/>
    </source>
</evidence>
<keyword evidence="4 5" id="KW-0472">Membrane</keyword>
<reference evidence="8" key="1">
    <citation type="submission" date="2010-08" db="EMBL/GenBank/DDBJ databases">
        <authorList>
            <consortium name="Caenorhabditis japonica Sequencing Consortium"/>
            <person name="Wilson R.K."/>
        </authorList>
    </citation>
    <scope>NUCLEOTIDE SEQUENCE [LARGE SCALE GENOMIC DNA]</scope>
    <source>
        <strain evidence="8">DF5081</strain>
    </source>
</reference>
<name>A0A8R1HGT0_CAEJA</name>
<dbReference type="GO" id="GO:0004930">
    <property type="term" value="F:G protein-coupled receptor activity"/>
    <property type="evidence" value="ECO:0007669"/>
    <property type="project" value="InterPro"/>
</dbReference>